<dbReference type="GO" id="GO:0008237">
    <property type="term" value="F:metallopeptidase activity"/>
    <property type="evidence" value="ECO:0007669"/>
    <property type="project" value="UniProtKB-KW"/>
</dbReference>
<keyword evidence="4" id="KW-0482">Metalloprotease</keyword>
<keyword evidence="9" id="KW-1185">Reference proteome</keyword>
<accession>B3QZX3</accession>
<dbReference type="STRING" id="37692.ATP_00323"/>
<dbReference type="GO" id="GO:0005829">
    <property type="term" value="C:cytosol"/>
    <property type="evidence" value="ECO:0007669"/>
    <property type="project" value="TreeGrafter"/>
</dbReference>
<dbReference type="InterPro" id="IPR002510">
    <property type="entry name" value="Metalloprtase-TldD/E_N"/>
</dbReference>
<dbReference type="PANTHER" id="PTHR30624:SF4">
    <property type="entry name" value="METALLOPROTEASE TLDD"/>
    <property type="match status" value="1"/>
</dbReference>
<dbReference type="EMBL" id="CU469464">
    <property type="protein sequence ID" value="CAP18510.1"/>
    <property type="molecule type" value="Genomic_DNA"/>
</dbReference>
<dbReference type="Pfam" id="PF19289">
    <property type="entry name" value="PmbA_TldD_3rd"/>
    <property type="match status" value="1"/>
</dbReference>
<dbReference type="InterPro" id="IPR025502">
    <property type="entry name" value="TldD"/>
</dbReference>
<feature type="domain" description="Metalloprotease TldD/E C-terminal" evidence="6">
    <location>
        <begin position="225"/>
        <end position="456"/>
    </location>
</feature>
<evidence type="ECO:0000256" key="3">
    <source>
        <dbReference type="ARBA" id="ARBA00022801"/>
    </source>
</evidence>
<dbReference type="InterPro" id="IPR051463">
    <property type="entry name" value="Peptidase_U62_metallo"/>
</dbReference>
<dbReference type="InterPro" id="IPR045569">
    <property type="entry name" value="Metalloprtase-TldD/E_C"/>
</dbReference>
<evidence type="ECO:0000313" key="8">
    <source>
        <dbReference type="EMBL" id="CAP18510.1"/>
    </source>
</evidence>
<evidence type="ECO:0000259" key="5">
    <source>
        <dbReference type="Pfam" id="PF01523"/>
    </source>
</evidence>
<feature type="domain" description="Metalloprotease TldD/E N-terminal" evidence="5">
    <location>
        <begin position="22"/>
        <end position="82"/>
    </location>
</feature>
<protein>
    <submittedName>
        <fullName evidence="8">Zn-dependent protease</fullName>
    </submittedName>
</protein>
<sequence>MLNKKEIQTILNQSLETGADFAELFFEDTHTNSLEIIGQEVTNCSSKNIFGVGIRLLKGIDEVYCYTNDISFSNILDLVKNLKLNFSGPPHNVIPLTEPEKLLNNIKIPYSNMTKLEKSKKMLNLSKIMKDYDVKIIQTRVNFSEKEQKVLIANTKGVYQNDIRNYINCSLISVAKKDNQIKDNYDVVGKSVGLEFFEMFDLVKIAKNVSKTAIILLDAKEIKPQKMSVVINNGFGGVIFHEACGHPLEASSVAKGFSPFAGKINQKIASELVTAYDDGNIKNSWGSLNYDDEGKKTQKNLLIKDGILKNYLVDLRNGREMNMESTGSSRRESYKFSPTSRMNSTYIESGKDTPQQIIQDTKYGLYAKSLGGGTVVPLTGEFNFVVREGYLIENGKLTFPVKGVMLIGYGHEILHKIDRVANDLKLSQGSCGAGSGYVPVDVGQPTIRVKEIIVGGTEKENC</sequence>
<evidence type="ECO:0000313" key="9">
    <source>
        <dbReference type="Proteomes" id="UP000002020"/>
    </source>
</evidence>
<evidence type="ECO:0000259" key="6">
    <source>
        <dbReference type="Pfam" id="PF19289"/>
    </source>
</evidence>
<keyword evidence="2 8" id="KW-0645">Protease</keyword>
<gene>
    <name evidence="8" type="primary">tldD</name>
    <name evidence="8" type="ordered locus">ATP_00323</name>
</gene>
<reference evidence="8 9" key="1">
    <citation type="journal article" date="2008" name="BMC Genomics">
        <title>The linear chromosome of the plant-pathogenic mycoplasma 'Candidatus Phytoplasma mali'.</title>
        <authorList>
            <person name="Kube M."/>
            <person name="Schneider B."/>
            <person name="Kuhl H."/>
            <person name="Dandekar T."/>
            <person name="Heitmann K."/>
            <person name="Migdoll A.M."/>
            <person name="Reinhardt R."/>
            <person name="Seemueller E."/>
        </authorList>
    </citation>
    <scope>NUCLEOTIDE SEQUENCE [LARGE SCALE GENOMIC DNA]</scope>
    <source>
        <strain evidence="8 9">AT</strain>
    </source>
</reference>
<evidence type="ECO:0000259" key="7">
    <source>
        <dbReference type="Pfam" id="PF19290"/>
    </source>
</evidence>
<dbReference type="Gene3D" id="3.30.2290.10">
    <property type="entry name" value="PmbA/TldD superfamily"/>
    <property type="match status" value="1"/>
</dbReference>
<dbReference type="PIRSF" id="PIRSF004919">
    <property type="entry name" value="TldD"/>
    <property type="match status" value="1"/>
</dbReference>
<proteinExistence type="inferred from homology"/>
<dbReference type="HOGENOM" id="CLU_026425_1_0_14"/>
<feature type="domain" description="Metalloprotease TldD/E central" evidence="7">
    <location>
        <begin position="111"/>
        <end position="217"/>
    </location>
</feature>
<evidence type="ECO:0000256" key="4">
    <source>
        <dbReference type="ARBA" id="ARBA00023049"/>
    </source>
</evidence>
<comment type="similarity">
    <text evidence="1">Belongs to the peptidase U62 family.</text>
</comment>
<dbReference type="AlphaFoldDB" id="B3QZX3"/>
<dbReference type="InterPro" id="IPR035068">
    <property type="entry name" value="TldD/PmbA_N"/>
</dbReference>
<name>B3QZX3_PHYMT</name>
<dbReference type="GO" id="GO:0006508">
    <property type="term" value="P:proteolysis"/>
    <property type="evidence" value="ECO:0007669"/>
    <property type="project" value="UniProtKB-KW"/>
</dbReference>
<dbReference type="PANTHER" id="PTHR30624">
    <property type="entry name" value="UNCHARACTERIZED PROTEIN TLDD AND PMBA"/>
    <property type="match status" value="1"/>
</dbReference>
<dbReference type="InterPro" id="IPR036059">
    <property type="entry name" value="TldD/PmbA_sf"/>
</dbReference>
<dbReference type="Pfam" id="PF01523">
    <property type="entry name" value="PmbA_TldD_1st"/>
    <property type="match status" value="1"/>
</dbReference>
<dbReference type="Proteomes" id="UP000002020">
    <property type="component" value="Chromosome"/>
</dbReference>
<keyword evidence="3" id="KW-0378">Hydrolase</keyword>
<evidence type="ECO:0000256" key="2">
    <source>
        <dbReference type="ARBA" id="ARBA00022670"/>
    </source>
</evidence>
<dbReference type="Pfam" id="PF19290">
    <property type="entry name" value="PmbA_TldD_2nd"/>
    <property type="match status" value="1"/>
</dbReference>
<dbReference type="KEGG" id="pml:ATP_00323"/>
<organism evidence="9">
    <name type="scientific">Phytoplasma mali (strain AT)</name>
    <dbReference type="NCBI Taxonomy" id="482235"/>
    <lineage>
        <taxon>Bacteria</taxon>
        <taxon>Bacillati</taxon>
        <taxon>Mycoplasmatota</taxon>
        <taxon>Mollicutes</taxon>
        <taxon>Acholeplasmatales</taxon>
        <taxon>Acholeplasmataceae</taxon>
        <taxon>Candidatus Phytoplasma</taxon>
        <taxon>16SrX (Apple proliferation group)</taxon>
    </lineage>
</organism>
<evidence type="ECO:0000256" key="1">
    <source>
        <dbReference type="ARBA" id="ARBA00005836"/>
    </source>
</evidence>
<dbReference type="SUPFAM" id="SSF111283">
    <property type="entry name" value="Putative modulator of DNA gyrase, PmbA/TldD"/>
    <property type="match status" value="1"/>
</dbReference>
<dbReference type="InterPro" id="IPR045570">
    <property type="entry name" value="Metalloprtase-TldD/E_cen_dom"/>
</dbReference>
<dbReference type="eggNOG" id="COG0312">
    <property type="taxonomic scope" value="Bacteria"/>
</dbReference>